<keyword evidence="5" id="KW-0998">Cell outer membrane</keyword>
<evidence type="ECO:0000313" key="8">
    <source>
        <dbReference type="EMBL" id="WOF13873.1"/>
    </source>
</evidence>
<comment type="subcellular location">
    <subcellularLocation>
        <location evidence="1">Cell outer membrane</location>
    </subcellularLocation>
</comment>
<name>A0ABZ0FZE3_9BACT</name>
<keyword evidence="3" id="KW-0732">Signal</keyword>
<dbReference type="Proteomes" id="UP001302374">
    <property type="component" value="Chromosome"/>
</dbReference>
<accession>A0ABZ0FZE3</accession>
<evidence type="ECO:0000256" key="2">
    <source>
        <dbReference type="ARBA" id="ARBA00006275"/>
    </source>
</evidence>
<protein>
    <submittedName>
        <fullName evidence="8">RagB/SusD family nutrient uptake outer membrane protein</fullName>
    </submittedName>
</protein>
<evidence type="ECO:0000256" key="1">
    <source>
        <dbReference type="ARBA" id="ARBA00004442"/>
    </source>
</evidence>
<dbReference type="EMBL" id="CP043839">
    <property type="protein sequence ID" value="WOF13873.1"/>
    <property type="molecule type" value="Genomic_DNA"/>
</dbReference>
<dbReference type="InterPro" id="IPR033985">
    <property type="entry name" value="SusD-like_N"/>
</dbReference>
<sequence>MTMKTIKIILSFIIISLFSISCDDWLDVKPKTQVESSELLKDEAGYKDALWGVYTLMVQKSMYGLNMTVSLDAMAKIYSRVGTSATQYPLSTYSYTSTKAKSLINDVWQKTYTTIANVNNIIGNIREADPAMFSRDNYNVIYGEALGLRAFLHFDLLRLFAPAYADDPEAQGIPYVDRFDYNITEVQTVSKTIDLILKDLEDAAALLKVADPLCTGRAITTSDDNGYLLDRTFRFNYYAVVATMARVYMWKGDKVNAALKAKEVISDSDCKWTSIDDIAIAEEKRDHTFTPEHIFRLRVEEMEKNIEYVFSITMAWATGYSFSVMDRDAAIIYPHATDWRGWNTRYGWSEDLGLSSSSIYRLPNKFWQYEDMPAEFKNLMPIIRFPEMKLIVSECNPTTEGAEIINEIRSHRGITEEFSATSTETQVLDEILNEYRREFYGEGLMWYYYKRLNKKSIPYLSYGYSYSMAMDQAKYVWPMPEEEIEFGNRNKENEL</sequence>
<keyword evidence="4" id="KW-0472">Membrane</keyword>
<evidence type="ECO:0000259" key="7">
    <source>
        <dbReference type="Pfam" id="PF14322"/>
    </source>
</evidence>
<evidence type="ECO:0000313" key="9">
    <source>
        <dbReference type="Proteomes" id="UP001302374"/>
    </source>
</evidence>
<dbReference type="SUPFAM" id="SSF48452">
    <property type="entry name" value="TPR-like"/>
    <property type="match status" value="1"/>
</dbReference>
<dbReference type="Pfam" id="PF07980">
    <property type="entry name" value="SusD_RagB"/>
    <property type="match status" value="1"/>
</dbReference>
<evidence type="ECO:0000256" key="4">
    <source>
        <dbReference type="ARBA" id="ARBA00023136"/>
    </source>
</evidence>
<reference evidence="8 9" key="1">
    <citation type="submission" date="2019-09" db="EMBL/GenBank/DDBJ databases">
        <title>Butyricimonas paravirosa DSM 105722 (=214-4 = JCM 18677 = CCUG 65563).</title>
        <authorList>
            <person name="Le Roy T."/>
            <person name="Cani P.D."/>
        </authorList>
    </citation>
    <scope>NUCLEOTIDE SEQUENCE [LARGE SCALE GENOMIC DNA]</scope>
    <source>
        <strain evidence="8 9">DSM 105722</strain>
    </source>
</reference>
<evidence type="ECO:0000256" key="3">
    <source>
        <dbReference type="ARBA" id="ARBA00022729"/>
    </source>
</evidence>
<evidence type="ECO:0000259" key="6">
    <source>
        <dbReference type="Pfam" id="PF07980"/>
    </source>
</evidence>
<feature type="domain" description="SusD-like N-terminal" evidence="7">
    <location>
        <begin position="24"/>
        <end position="208"/>
    </location>
</feature>
<comment type="similarity">
    <text evidence="2">Belongs to the SusD family.</text>
</comment>
<dbReference type="PROSITE" id="PS51257">
    <property type="entry name" value="PROKAR_LIPOPROTEIN"/>
    <property type="match status" value="1"/>
</dbReference>
<feature type="domain" description="RagB/SusD" evidence="6">
    <location>
        <begin position="377"/>
        <end position="464"/>
    </location>
</feature>
<dbReference type="Pfam" id="PF14322">
    <property type="entry name" value="SusD-like_3"/>
    <property type="match status" value="1"/>
</dbReference>
<gene>
    <name evidence="8" type="ORF">F1644_17095</name>
</gene>
<dbReference type="Gene3D" id="1.25.40.390">
    <property type="match status" value="2"/>
</dbReference>
<dbReference type="InterPro" id="IPR011990">
    <property type="entry name" value="TPR-like_helical_dom_sf"/>
</dbReference>
<proteinExistence type="inferred from homology"/>
<evidence type="ECO:0000256" key="5">
    <source>
        <dbReference type="ARBA" id="ARBA00023237"/>
    </source>
</evidence>
<organism evidence="8 9">
    <name type="scientific">Butyricimonas paravirosa</name>
    <dbReference type="NCBI Taxonomy" id="1472417"/>
    <lineage>
        <taxon>Bacteria</taxon>
        <taxon>Pseudomonadati</taxon>
        <taxon>Bacteroidota</taxon>
        <taxon>Bacteroidia</taxon>
        <taxon>Bacteroidales</taxon>
        <taxon>Odoribacteraceae</taxon>
        <taxon>Butyricimonas</taxon>
    </lineage>
</organism>
<dbReference type="InterPro" id="IPR012944">
    <property type="entry name" value="SusD_RagB_dom"/>
</dbReference>
<keyword evidence="9" id="KW-1185">Reference proteome</keyword>